<dbReference type="EMBL" id="JBHUMM010000043">
    <property type="protein sequence ID" value="MFD2673372.1"/>
    <property type="molecule type" value="Genomic_DNA"/>
</dbReference>
<feature type="transmembrane region" description="Helical" evidence="8">
    <location>
        <begin position="51"/>
        <end position="72"/>
    </location>
</feature>
<protein>
    <submittedName>
        <fullName evidence="9">Endospore germination permease</fullName>
    </submittedName>
</protein>
<keyword evidence="7 8" id="KW-0472">Membrane</keyword>
<feature type="transmembrane region" description="Helical" evidence="8">
    <location>
        <begin position="348"/>
        <end position="366"/>
    </location>
</feature>
<feature type="transmembrane region" description="Helical" evidence="8">
    <location>
        <begin position="92"/>
        <end position="110"/>
    </location>
</feature>
<dbReference type="PANTHER" id="PTHR34975:SF2">
    <property type="entry name" value="SPORE GERMINATION PROTEIN A2"/>
    <property type="match status" value="1"/>
</dbReference>
<feature type="transmembrane region" description="Helical" evidence="8">
    <location>
        <begin position="228"/>
        <end position="249"/>
    </location>
</feature>
<evidence type="ECO:0000256" key="1">
    <source>
        <dbReference type="ARBA" id="ARBA00004141"/>
    </source>
</evidence>
<evidence type="ECO:0000313" key="9">
    <source>
        <dbReference type="EMBL" id="MFD2673372.1"/>
    </source>
</evidence>
<feature type="transmembrane region" description="Helical" evidence="8">
    <location>
        <begin position="197"/>
        <end position="216"/>
    </location>
</feature>
<evidence type="ECO:0000256" key="5">
    <source>
        <dbReference type="ARBA" id="ARBA00022692"/>
    </source>
</evidence>
<proteinExistence type="inferred from homology"/>
<evidence type="ECO:0000256" key="7">
    <source>
        <dbReference type="ARBA" id="ARBA00023136"/>
    </source>
</evidence>
<evidence type="ECO:0000256" key="2">
    <source>
        <dbReference type="ARBA" id="ARBA00007998"/>
    </source>
</evidence>
<evidence type="ECO:0000313" key="10">
    <source>
        <dbReference type="Proteomes" id="UP001597497"/>
    </source>
</evidence>
<reference evidence="10" key="1">
    <citation type="journal article" date="2019" name="Int. J. Syst. Evol. Microbiol.">
        <title>The Global Catalogue of Microorganisms (GCM) 10K type strain sequencing project: providing services to taxonomists for standard genome sequencing and annotation.</title>
        <authorList>
            <consortium name="The Broad Institute Genomics Platform"/>
            <consortium name="The Broad Institute Genome Sequencing Center for Infectious Disease"/>
            <person name="Wu L."/>
            <person name="Ma J."/>
        </authorList>
    </citation>
    <scope>NUCLEOTIDE SEQUENCE [LARGE SCALE GENOMIC DNA]</scope>
    <source>
        <strain evidence="10">KCTC 33676</strain>
    </source>
</reference>
<gene>
    <name evidence="9" type="ORF">ACFSUC_17490</name>
</gene>
<dbReference type="NCBIfam" id="TIGR00912">
    <property type="entry name" value="2A0309"/>
    <property type="match status" value="1"/>
</dbReference>
<evidence type="ECO:0000256" key="6">
    <source>
        <dbReference type="ARBA" id="ARBA00022989"/>
    </source>
</evidence>
<dbReference type="Pfam" id="PF03845">
    <property type="entry name" value="Spore_permease"/>
    <property type="match status" value="1"/>
</dbReference>
<comment type="similarity">
    <text evidence="2">Belongs to the amino acid-polyamine-organocation (APC) superfamily. Spore germination protein (SGP) (TC 2.A.3.9) family.</text>
</comment>
<feature type="transmembrane region" description="Helical" evidence="8">
    <location>
        <begin position="316"/>
        <end position="336"/>
    </location>
</feature>
<keyword evidence="5 8" id="KW-0812">Transmembrane</keyword>
<keyword evidence="10" id="KW-1185">Reference proteome</keyword>
<accession>A0ABW5REK2</accession>
<evidence type="ECO:0000256" key="3">
    <source>
        <dbReference type="ARBA" id="ARBA00022448"/>
    </source>
</evidence>
<comment type="caution">
    <text evidence="9">The sequence shown here is derived from an EMBL/GenBank/DDBJ whole genome shotgun (WGS) entry which is preliminary data.</text>
</comment>
<dbReference type="Proteomes" id="UP001597497">
    <property type="component" value="Unassembled WGS sequence"/>
</dbReference>
<keyword evidence="4" id="KW-0309">Germination</keyword>
<evidence type="ECO:0000256" key="4">
    <source>
        <dbReference type="ARBA" id="ARBA00022544"/>
    </source>
</evidence>
<sequence length="372" mass="42751">MTMTQVSDESLFNKDRIGYREFAAMILFAIGMKATDTTPSLMYSGAENASWMVPLLSFAVLGIPVFLMMKVYHRFPNQHMFEIATHLLGKPISTLLFFCFLVITFVAIVTDTRSYVDVIGTMYFEKSPMLVIYILLMLALVYGAKKGLEAIATVAWLTLFYIIITFVGALLLMIPYLQMGRIFPLFGPGYVTILKESMYHISIYGDILVLMFLLPLLKNKREFSRGLYVGFITSGIQIVVFTLFFILLYDYPSIEKISYPFHESIRFIQIGSFFTNIETLFLPFWLIGTIVRFTIYLYMLGILFGKVFQIQEHEHLFFPLGILIIWIGMIPENSGVNVYLVREQLLRYASPFFLLVPMLIWITAAWKGRSAS</sequence>
<comment type="subcellular location">
    <subcellularLocation>
        <location evidence="1">Membrane</location>
        <topology evidence="1">Multi-pass membrane protein</topology>
    </subcellularLocation>
</comment>
<evidence type="ECO:0000256" key="8">
    <source>
        <dbReference type="SAM" id="Phobius"/>
    </source>
</evidence>
<feature type="transmembrane region" description="Helical" evidence="8">
    <location>
        <begin position="154"/>
        <end position="177"/>
    </location>
</feature>
<keyword evidence="6 8" id="KW-1133">Transmembrane helix</keyword>
<dbReference type="PANTHER" id="PTHR34975">
    <property type="entry name" value="SPORE GERMINATION PROTEIN A2"/>
    <property type="match status" value="1"/>
</dbReference>
<dbReference type="RefSeq" id="WP_379930939.1">
    <property type="nucleotide sequence ID" value="NZ_JBHUMM010000043.1"/>
</dbReference>
<name>A0ABW5REK2_9BACL</name>
<feature type="transmembrane region" description="Helical" evidence="8">
    <location>
        <begin position="282"/>
        <end position="304"/>
    </location>
</feature>
<organism evidence="9 10">
    <name type="scientific">Marinicrinis sediminis</name>
    <dbReference type="NCBI Taxonomy" id="1652465"/>
    <lineage>
        <taxon>Bacteria</taxon>
        <taxon>Bacillati</taxon>
        <taxon>Bacillota</taxon>
        <taxon>Bacilli</taxon>
        <taxon>Bacillales</taxon>
        <taxon>Paenibacillaceae</taxon>
    </lineage>
</organism>
<dbReference type="InterPro" id="IPR004761">
    <property type="entry name" value="Spore_GerAB"/>
</dbReference>
<keyword evidence="3" id="KW-0813">Transport</keyword>
<feature type="transmembrane region" description="Helical" evidence="8">
    <location>
        <begin position="122"/>
        <end position="142"/>
    </location>
</feature>